<evidence type="ECO:0000313" key="1">
    <source>
        <dbReference type="EMBL" id="RIA88488.1"/>
    </source>
</evidence>
<name>A0A397SR62_9GLOM</name>
<gene>
    <name evidence="1" type="ORF">C1645_826279</name>
</gene>
<keyword evidence="2" id="KW-1185">Reference proteome</keyword>
<dbReference type="EMBL" id="QKYT01000261">
    <property type="protein sequence ID" value="RIA88488.1"/>
    <property type="molecule type" value="Genomic_DNA"/>
</dbReference>
<protein>
    <submittedName>
        <fullName evidence="1">Uncharacterized protein</fullName>
    </submittedName>
</protein>
<comment type="caution">
    <text evidence="1">The sequence shown here is derived from an EMBL/GenBank/DDBJ whole genome shotgun (WGS) entry which is preliminary data.</text>
</comment>
<sequence length="63" mass="7508">MTPQRREMRSRNDKQPSKKKLLSLLVRISNFVDHKIKLEDGFYVKVMAVKMIKSDVFLEVEKK</sequence>
<accession>A0A397SR62</accession>
<organism evidence="1 2">
    <name type="scientific">Glomus cerebriforme</name>
    <dbReference type="NCBI Taxonomy" id="658196"/>
    <lineage>
        <taxon>Eukaryota</taxon>
        <taxon>Fungi</taxon>
        <taxon>Fungi incertae sedis</taxon>
        <taxon>Mucoromycota</taxon>
        <taxon>Glomeromycotina</taxon>
        <taxon>Glomeromycetes</taxon>
        <taxon>Glomerales</taxon>
        <taxon>Glomeraceae</taxon>
        <taxon>Glomus</taxon>
    </lineage>
</organism>
<proteinExistence type="predicted"/>
<dbReference type="AlphaFoldDB" id="A0A397SR62"/>
<dbReference type="Proteomes" id="UP000265703">
    <property type="component" value="Unassembled WGS sequence"/>
</dbReference>
<reference evidence="1 2" key="1">
    <citation type="submission" date="2018-06" db="EMBL/GenBank/DDBJ databases">
        <title>Comparative genomics reveals the genomic features of Rhizophagus irregularis, R. cerebriforme, R. diaphanum and Gigaspora rosea, and their symbiotic lifestyle signature.</title>
        <authorList>
            <person name="Morin E."/>
            <person name="San Clemente H."/>
            <person name="Chen E.C.H."/>
            <person name="De La Providencia I."/>
            <person name="Hainaut M."/>
            <person name="Kuo A."/>
            <person name="Kohler A."/>
            <person name="Murat C."/>
            <person name="Tang N."/>
            <person name="Roy S."/>
            <person name="Loubradou J."/>
            <person name="Henrissat B."/>
            <person name="Grigoriev I.V."/>
            <person name="Corradi N."/>
            <person name="Roux C."/>
            <person name="Martin F.M."/>
        </authorList>
    </citation>
    <scope>NUCLEOTIDE SEQUENCE [LARGE SCALE GENOMIC DNA]</scope>
    <source>
        <strain evidence="1 2">DAOM 227022</strain>
    </source>
</reference>
<evidence type="ECO:0000313" key="2">
    <source>
        <dbReference type="Proteomes" id="UP000265703"/>
    </source>
</evidence>